<dbReference type="Proteomes" id="UP000179003">
    <property type="component" value="Unassembled WGS sequence"/>
</dbReference>
<evidence type="ECO:0000256" key="1">
    <source>
        <dbReference type="ARBA" id="ARBA00008428"/>
    </source>
</evidence>
<evidence type="ECO:0000256" key="10">
    <source>
        <dbReference type="ARBA" id="ARBA00048954"/>
    </source>
</evidence>
<organism evidence="14 15">
    <name type="scientific">Candidatus Campbellbacteria bacterium RIFOXYC2_FULL_35_25</name>
    <dbReference type="NCBI Taxonomy" id="1797582"/>
    <lineage>
        <taxon>Bacteria</taxon>
        <taxon>Candidatus Campbelliibacteriota</taxon>
    </lineage>
</organism>
<dbReference type="FunFam" id="1.10.860.10:FF:000001">
    <property type="entry name" value="Replicative DNA helicase"/>
    <property type="match status" value="1"/>
</dbReference>
<dbReference type="SMART" id="SM00382">
    <property type="entry name" value="AAA"/>
    <property type="match status" value="1"/>
</dbReference>
<accession>A0A1F5EJ44</accession>
<dbReference type="GO" id="GO:0003677">
    <property type="term" value="F:DNA binding"/>
    <property type="evidence" value="ECO:0007669"/>
    <property type="project" value="UniProtKB-UniRule"/>
</dbReference>
<keyword evidence="6 12" id="KW-0347">Helicase</keyword>
<evidence type="ECO:0000256" key="9">
    <source>
        <dbReference type="ARBA" id="ARBA00023235"/>
    </source>
</evidence>
<evidence type="ECO:0000256" key="7">
    <source>
        <dbReference type="ARBA" id="ARBA00022840"/>
    </source>
</evidence>
<dbReference type="InterPro" id="IPR007694">
    <property type="entry name" value="DNA_helicase_DnaB-like_C"/>
</dbReference>
<dbReference type="SUPFAM" id="SSF52540">
    <property type="entry name" value="P-loop containing nucleoside triphosphate hydrolases"/>
    <property type="match status" value="1"/>
</dbReference>
<keyword evidence="7 12" id="KW-0067">ATP-binding</keyword>
<sequence length="464" mass="52452">MAEKINKNLRIPPQDIDSEKALLGSVMLKADSLYDILDFISKDCFYSEKHRIIFEAMVDLFSKREPIDLLTLSTKLKERKALEQAGGNTYLTELVNFVPSSSNIEYYGKTVHKKYMMRRLIESSEEIAGIGYNEEHNLEESLDRAEKSVFGISASIVANNYIKIKDALGEAFERLSRLHESKDELRGVPSGFKDLDDKLSGFQKSDLIILAARPSMGKTAFALDIARKVAVNHNMAVAIFSLEMSSQQLVDRMLAADSKVDAWKLRTGRLNQESEFDLIRESLDTLSKAPIFIDDQPANNILKMRSIARKLKRQHDLKLIIVDYLQLMAPTQTRASDNMVQQVTEISRSLKHLARELDVPVIALSQLSRAIEQRGGRPKLSDLRDSGSIEQDADVVMFIHREKNEAGEKSNITEILIEKHRNGPTGRITLNFDDKKATFQSIDKNSFEDFTVSQTGGDEDTDDF</sequence>
<dbReference type="GO" id="GO:0016887">
    <property type="term" value="F:ATP hydrolysis activity"/>
    <property type="evidence" value="ECO:0007669"/>
    <property type="project" value="RHEA"/>
</dbReference>
<dbReference type="InterPro" id="IPR036185">
    <property type="entry name" value="DNA_heli_DnaB-like_N_sf"/>
</dbReference>
<comment type="caution">
    <text evidence="14">The sequence shown here is derived from an EMBL/GenBank/DDBJ whole genome shotgun (WGS) entry which is preliminary data.</text>
</comment>
<evidence type="ECO:0000256" key="2">
    <source>
        <dbReference type="ARBA" id="ARBA00022515"/>
    </source>
</evidence>
<keyword evidence="2 12" id="KW-0639">Primosome</keyword>
<evidence type="ECO:0000256" key="8">
    <source>
        <dbReference type="ARBA" id="ARBA00023125"/>
    </source>
</evidence>
<name>A0A1F5EJ44_9BACT</name>
<evidence type="ECO:0000313" key="14">
    <source>
        <dbReference type="EMBL" id="OGD67437.1"/>
    </source>
</evidence>
<dbReference type="PANTHER" id="PTHR30153:SF2">
    <property type="entry name" value="REPLICATIVE DNA HELICASE"/>
    <property type="match status" value="1"/>
</dbReference>
<dbReference type="Gene3D" id="3.40.50.300">
    <property type="entry name" value="P-loop containing nucleotide triphosphate hydrolases"/>
    <property type="match status" value="1"/>
</dbReference>
<dbReference type="AlphaFoldDB" id="A0A1F5EJ44"/>
<keyword evidence="3 12" id="KW-0235">DNA replication</keyword>
<comment type="similarity">
    <text evidence="1 12">Belongs to the helicase family. DnaB subfamily.</text>
</comment>
<evidence type="ECO:0000256" key="3">
    <source>
        <dbReference type="ARBA" id="ARBA00022705"/>
    </source>
</evidence>
<dbReference type="GO" id="GO:0043139">
    <property type="term" value="F:5'-3' DNA helicase activity"/>
    <property type="evidence" value="ECO:0007669"/>
    <property type="project" value="UniProtKB-EC"/>
</dbReference>
<protein>
    <recommendedName>
        <fullName evidence="11 12">Replicative DNA helicase</fullName>
        <ecNumber evidence="11 12">5.6.2.3</ecNumber>
    </recommendedName>
</protein>
<dbReference type="SUPFAM" id="SSF48024">
    <property type="entry name" value="N-terminal domain of DnaB helicase"/>
    <property type="match status" value="1"/>
</dbReference>
<dbReference type="GO" id="GO:0005524">
    <property type="term" value="F:ATP binding"/>
    <property type="evidence" value="ECO:0007669"/>
    <property type="project" value="UniProtKB-UniRule"/>
</dbReference>
<dbReference type="Pfam" id="PF03796">
    <property type="entry name" value="DnaB_C"/>
    <property type="match status" value="1"/>
</dbReference>
<keyword evidence="5 12" id="KW-0378">Hydrolase</keyword>
<keyword evidence="8 12" id="KW-0238">DNA-binding</keyword>
<dbReference type="GO" id="GO:1990077">
    <property type="term" value="C:primosome complex"/>
    <property type="evidence" value="ECO:0007669"/>
    <property type="project" value="UniProtKB-UniRule"/>
</dbReference>
<evidence type="ECO:0000256" key="12">
    <source>
        <dbReference type="RuleBase" id="RU362085"/>
    </source>
</evidence>
<evidence type="ECO:0000313" key="15">
    <source>
        <dbReference type="Proteomes" id="UP000179003"/>
    </source>
</evidence>
<dbReference type="InterPro" id="IPR027417">
    <property type="entry name" value="P-loop_NTPase"/>
</dbReference>
<dbReference type="PANTHER" id="PTHR30153">
    <property type="entry name" value="REPLICATIVE DNA HELICASE DNAB"/>
    <property type="match status" value="1"/>
</dbReference>
<feature type="domain" description="SF4 helicase" evidence="13">
    <location>
        <begin position="181"/>
        <end position="446"/>
    </location>
</feature>
<dbReference type="GO" id="GO:0005829">
    <property type="term" value="C:cytosol"/>
    <property type="evidence" value="ECO:0007669"/>
    <property type="project" value="TreeGrafter"/>
</dbReference>
<keyword evidence="9" id="KW-0413">Isomerase</keyword>
<dbReference type="InterPro" id="IPR007693">
    <property type="entry name" value="DNA_helicase_DnaB-like_N"/>
</dbReference>
<dbReference type="NCBIfam" id="TIGR00665">
    <property type="entry name" value="DnaB"/>
    <property type="match status" value="1"/>
</dbReference>
<gene>
    <name evidence="14" type="ORF">A2442_02940</name>
</gene>
<proteinExistence type="inferred from homology"/>
<keyword evidence="4 12" id="KW-0547">Nucleotide-binding</keyword>
<dbReference type="Pfam" id="PF00772">
    <property type="entry name" value="DnaB"/>
    <property type="match status" value="1"/>
</dbReference>
<evidence type="ECO:0000256" key="5">
    <source>
        <dbReference type="ARBA" id="ARBA00022801"/>
    </source>
</evidence>
<dbReference type="CDD" id="cd00984">
    <property type="entry name" value="DnaB_C"/>
    <property type="match status" value="1"/>
</dbReference>
<evidence type="ECO:0000259" key="13">
    <source>
        <dbReference type="PROSITE" id="PS51199"/>
    </source>
</evidence>
<dbReference type="GO" id="GO:0006269">
    <property type="term" value="P:DNA replication, synthesis of primer"/>
    <property type="evidence" value="ECO:0007669"/>
    <property type="project" value="UniProtKB-UniRule"/>
</dbReference>
<dbReference type="PROSITE" id="PS51199">
    <property type="entry name" value="SF4_HELICASE"/>
    <property type="match status" value="1"/>
</dbReference>
<comment type="function">
    <text evidence="12">The main replicative DNA helicase, it participates in initiation and elongation during chromosome replication. Travels ahead of the DNA replisome, separating dsDNA into templates for DNA synthesis. A processive ATP-dependent 5'-3' DNA helicase it has DNA-dependent ATPase activity.</text>
</comment>
<comment type="catalytic activity">
    <reaction evidence="10 12">
        <text>ATP + H2O = ADP + phosphate + H(+)</text>
        <dbReference type="Rhea" id="RHEA:13065"/>
        <dbReference type="ChEBI" id="CHEBI:15377"/>
        <dbReference type="ChEBI" id="CHEBI:15378"/>
        <dbReference type="ChEBI" id="CHEBI:30616"/>
        <dbReference type="ChEBI" id="CHEBI:43474"/>
        <dbReference type="ChEBI" id="CHEBI:456216"/>
        <dbReference type="EC" id="5.6.2.3"/>
    </reaction>
</comment>
<dbReference type="InterPro" id="IPR003593">
    <property type="entry name" value="AAA+_ATPase"/>
</dbReference>
<dbReference type="Gene3D" id="1.10.860.10">
    <property type="entry name" value="DNAb Helicase, Chain A"/>
    <property type="match status" value="1"/>
</dbReference>
<dbReference type="STRING" id="1797582.A2442_02940"/>
<dbReference type="InterPro" id="IPR016136">
    <property type="entry name" value="DNA_helicase_N/primase_C"/>
</dbReference>
<dbReference type="EMBL" id="MFAE01000005">
    <property type="protein sequence ID" value="OGD67437.1"/>
    <property type="molecule type" value="Genomic_DNA"/>
</dbReference>
<reference evidence="14 15" key="1">
    <citation type="journal article" date="2016" name="Nat. Commun.">
        <title>Thousands of microbial genomes shed light on interconnected biogeochemical processes in an aquifer system.</title>
        <authorList>
            <person name="Anantharaman K."/>
            <person name="Brown C.T."/>
            <person name="Hug L.A."/>
            <person name="Sharon I."/>
            <person name="Castelle C.J."/>
            <person name="Probst A.J."/>
            <person name="Thomas B.C."/>
            <person name="Singh A."/>
            <person name="Wilkins M.J."/>
            <person name="Karaoz U."/>
            <person name="Brodie E.L."/>
            <person name="Williams K.H."/>
            <person name="Hubbard S.S."/>
            <person name="Banfield J.F."/>
        </authorList>
    </citation>
    <scope>NUCLEOTIDE SEQUENCE [LARGE SCALE GENOMIC DNA]</scope>
</reference>
<dbReference type="EC" id="5.6.2.3" evidence="11 12"/>
<evidence type="ECO:0000256" key="4">
    <source>
        <dbReference type="ARBA" id="ARBA00022741"/>
    </source>
</evidence>
<evidence type="ECO:0000256" key="6">
    <source>
        <dbReference type="ARBA" id="ARBA00022806"/>
    </source>
</evidence>
<evidence type="ECO:0000256" key="11">
    <source>
        <dbReference type="NCBIfam" id="TIGR00665"/>
    </source>
</evidence>
<dbReference type="InterPro" id="IPR007692">
    <property type="entry name" value="DNA_helicase_DnaB"/>
</dbReference>